<evidence type="ECO:0000256" key="1">
    <source>
        <dbReference type="SAM" id="SignalP"/>
    </source>
</evidence>
<dbReference type="SUPFAM" id="SSF52317">
    <property type="entry name" value="Class I glutamine amidotransferase-like"/>
    <property type="match status" value="1"/>
</dbReference>
<dbReference type="RefSeq" id="WP_064453282.1">
    <property type="nucleotide sequence ID" value="NZ_CP015600.1"/>
</dbReference>
<dbReference type="InterPro" id="IPR019197">
    <property type="entry name" value="Biotin-prot_ligase_N"/>
</dbReference>
<dbReference type="InterPro" id="IPR029062">
    <property type="entry name" value="Class_I_gatase-like"/>
</dbReference>
<dbReference type="AlphaFoldDB" id="A0A172Z483"/>
<proteinExistence type="predicted"/>
<feature type="domain" description="Biotin-protein ligase N-terminal" evidence="2">
    <location>
        <begin position="29"/>
        <end position="125"/>
    </location>
</feature>
<protein>
    <recommendedName>
        <fullName evidence="2">Biotin-protein ligase N-terminal domain-containing protein</fullName>
    </recommendedName>
</protein>
<organism evidence="3 4">
    <name type="scientific">Pseudomonas antarctica</name>
    <dbReference type="NCBI Taxonomy" id="219572"/>
    <lineage>
        <taxon>Bacteria</taxon>
        <taxon>Pseudomonadati</taxon>
        <taxon>Pseudomonadota</taxon>
        <taxon>Gammaproteobacteria</taxon>
        <taxon>Pseudomonadales</taxon>
        <taxon>Pseudomonadaceae</taxon>
        <taxon>Pseudomonas</taxon>
    </lineage>
</organism>
<sequence length="246" mass="26081" precursor="true">MHLPATAAALLAFATLQVPFVHAATPITHVAIYRGPAGCDDCSESVKRALQRLSPTYQIDFVGADESVDITPHNLARYDLYVQPGGGQDIPAALDSLGKARAEAIRDYVAKGGRYLGLCMGAYLADNSNLGLIPQDLDSEAGRPGFEVAGIADAAVRVVWEGKADSVFYQDGPYFPKADGASPYTTIATYHNGDVAAARYTYEKGVVVLSGPHPEAGEQWFEDAGVAVSEMPRGELFGSLMRGVGE</sequence>
<dbReference type="Proteomes" id="UP000077829">
    <property type="component" value="Chromosome"/>
</dbReference>
<dbReference type="PIRSF" id="PIRSF016642">
    <property type="entry name" value="UCP016642"/>
    <property type="match status" value="1"/>
</dbReference>
<keyword evidence="1" id="KW-0732">Signal</keyword>
<accession>A0A172Z483</accession>
<evidence type="ECO:0000313" key="3">
    <source>
        <dbReference type="EMBL" id="ANF87274.1"/>
    </source>
</evidence>
<dbReference type="InterPro" id="IPR015834">
    <property type="entry name" value="UCP016642"/>
</dbReference>
<dbReference type="EMBL" id="CP015600">
    <property type="protein sequence ID" value="ANF87274.1"/>
    <property type="molecule type" value="Genomic_DNA"/>
</dbReference>
<dbReference type="PATRIC" id="fig|219572.3.peg.4022"/>
<reference evidence="3 4" key="1">
    <citation type="submission" date="2016-05" db="EMBL/GenBank/DDBJ databases">
        <title>Complete genome sequence of Pseudomonas antarctica PAMC 27494.</title>
        <authorList>
            <person name="Lee J."/>
        </authorList>
    </citation>
    <scope>NUCLEOTIDE SEQUENCE [LARGE SCALE GENOMIC DNA]</scope>
    <source>
        <strain evidence="3 4">PAMC 27494</strain>
    </source>
</reference>
<dbReference type="Gene3D" id="3.40.50.880">
    <property type="match status" value="1"/>
</dbReference>
<feature type="chain" id="PRO_5008005464" description="Biotin-protein ligase N-terminal domain-containing protein" evidence="1">
    <location>
        <begin position="24"/>
        <end position="246"/>
    </location>
</feature>
<evidence type="ECO:0000259" key="2">
    <source>
        <dbReference type="Pfam" id="PF09825"/>
    </source>
</evidence>
<feature type="signal peptide" evidence="1">
    <location>
        <begin position="1"/>
        <end position="23"/>
    </location>
</feature>
<dbReference type="STRING" id="219572.A7J50_3909"/>
<name>A0A172Z483_9PSED</name>
<evidence type="ECO:0000313" key="4">
    <source>
        <dbReference type="Proteomes" id="UP000077829"/>
    </source>
</evidence>
<dbReference type="Pfam" id="PF09825">
    <property type="entry name" value="BPL_N"/>
    <property type="match status" value="1"/>
</dbReference>
<dbReference type="KEGG" id="panr:A7J50_3909"/>
<gene>
    <name evidence="3" type="ORF">A7J50_3909</name>
</gene>